<reference evidence="2 3" key="1">
    <citation type="submission" date="2018-06" db="EMBL/GenBank/DDBJ databases">
        <authorList>
            <consortium name="Pathogen Informatics"/>
            <person name="Doyle S."/>
        </authorList>
    </citation>
    <scope>NUCLEOTIDE SEQUENCE [LARGE SCALE GENOMIC DNA]</scope>
    <source>
        <strain evidence="2 3">NCTC7915</strain>
    </source>
</reference>
<organism evidence="2 3">
    <name type="scientific">Dermatophilus congolensis</name>
    <dbReference type="NCBI Taxonomy" id="1863"/>
    <lineage>
        <taxon>Bacteria</taxon>
        <taxon>Bacillati</taxon>
        <taxon>Actinomycetota</taxon>
        <taxon>Actinomycetes</taxon>
        <taxon>Micrococcales</taxon>
        <taxon>Dermatophilaceae</taxon>
        <taxon>Dermatophilus</taxon>
    </lineage>
</organism>
<proteinExistence type="predicted"/>
<keyword evidence="1" id="KW-1133">Transmembrane helix</keyword>
<evidence type="ECO:0000313" key="2">
    <source>
        <dbReference type="EMBL" id="STD04925.1"/>
    </source>
</evidence>
<keyword evidence="1" id="KW-0812">Transmembrane</keyword>
<dbReference type="Pfam" id="PF10739">
    <property type="entry name" value="DUF2550"/>
    <property type="match status" value="1"/>
</dbReference>
<dbReference type="EMBL" id="UFYA01000001">
    <property type="protein sequence ID" value="STD04925.1"/>
    <property type="molecule type" value="Genomic_DNA"/>
</dbReference>
<dbReference type="RefSeq" id="WP_115029405.1">
    <property type="nucleotide sequence ID" value="NZ_JAAFNO010000001.1"/>
</dbReference>
<name>A0AA46GZP8_9MICO</name>
<dbReference type="InterPro" id="IPR019675">
    <property type="entry name" value="DUF2550"/>
</dbReference>
<dbReference type="AlphaFoldDB" id="A0AA46GZP8"/>
<protein>
    <submittedName>
        <fullName evidence="2">Protein of uncharacterized function (DUF2550)</fullName>
    </submittedName>
</protein>
<evidence type="ECO:0000256" key="1">
    <source>
        <dbReference type="SAM" id="Phobius"/>
    </source>
</evidence>
<feature type="transmembrane region" description="Helical" evidence="1">
    <location>
        <begin position="6"/>
        <end position="26"/>
    </location>
</feature>
<comment type="caution">
    <text evidence="2">The sequence shown here is derived from an EMBL/GenBank/DDBJ whole genome shotgun (WGS) entry which is preliminary data.</text>
</comment>
<evidence type="ECO:0000313" key="3">
    <source>
        <dbReference type="Proteomes" id="UP000254118"/>
    </source>
</evidence>
<keyword evidence="1" id="KW-0472">Membrane</keyword>
<dbReference type="Proteomes" id="UP000254118">
    <property type="component" value="Unassembled WGS sequence"/>
</dbReference>
<sequence length="150" mass="16840">MGLSLIELLILAVFFLPFLFLIALLIRRHLISRHSGINIGAIRFASTDRWQSGLLALSARTLDWYPLVGFTTTPAHRWLRPTVELTEVEVAPAAPPWLLSSQPDLRLVRCAGMPIDGDDTTFEVVIPAESYKALRSWAESSPPLDRRAEY</sequence>
<accession>A0AA46GZP8</accession>
<gene>
    <name evidence="2" type="ORF">NCTC7915_00338</name>
</gene>